<dbReference type="PROSITE" id="PS50122">
    <property type="entry name" value="CHEB"/>
    <property type="match status" value="1"/>
</dbReference>
<feature type="region of interest" description="Disordered" evidence="5">
    <location>
        <begin position="290"/>
        <end position="317"/>
    </location>
</feature>
<dbReference type="EC" id="3.1.1.61" evidence="2"/>
<keyword evidence="8" id="KW-1185">Reference proteome</keyword>
<evidence type="ECO:0000313" key="8">
    <source>
        <dbReference type="Proteomes" id="UP000199012"/>
    </source>
</evidence>
<dbReference type="AlphaFoldDB" id="A0A1I1AFQ5"/>
<accession>A0A1I1AFQ5</accession>
<dbReference type="GO" id="GO:0000156">
    <property type="term" value="F:phosphorelay response regulator activity"/>
    <property type="evidence" value="ECO:0007669"/>
    <property type="project" value="InterPro"/>
</dbReference>
<evidence type="ECO:0000256" key="1">
    <source>
        <dbReference type="ARBA" id="ARBA00022801"/>
    </source>
</evidence>
<protein>
    <recommendedName>
        <fullName evidence="2">protein-glutamate methylesterase</fullName>
        <ecNumber evidence="2">3.1.1.61</ecNumber>
    </recommendedName>
</protein>
<dbReference type="InterPro" id="IPR035909">
    <property type="entry name" value="CheB_C"/>
</dbReference>
<dbReference type="Gene3D" id="3.40.50.180">
    <property type="entry name" value="Methylesterase CheB, C-terminal domain"/>
    <property type="match status" value="1"/>
</dbReference>
<feature type="compositionally biased region" description="Gly residues" evidence="5">
    <location>
        <begin position="297"/>
        <end position="309"/>
    </location>
</feature>
<name>A0A1I1AFQ5_9CELL</name>
<evidence type="ECO:0000256" key="2">
    <source>
        <dbReference type="ARBA" id="ARBA00039140"/>
    </source>
</evidence>
<dbReference type="GO" id="GO:0008984">
    <property type="term" value="F:protein-glutamate methylesterase activity"/>
    <property type="evidence" value="ECO:0007669"/>
    <property type="project" value="UniProtKB-EC"/>
</dbReference>
<gene>
    <name evidence="7" type="ORF">SAMN05421867_11756</name>
</gene>
<evidence type="ECO:0000313" key="7">
    <source>
        <dbReference type="EMBL" id="SFB36196.1"/>
    </source>
</evidence>
<comment type="caution">
    <text evidence="4">Lacks conserved residue(s) required for the propagation of feature annotation.</text>
</comment>
<dbReference type="EMBL" id="FOKA01000017">
    <property type="protein sequence ID" value="SFB36196.1"/>
    <property type="molecule type" value="Genomic_DNA"/>
</dbReference>
<evidence type="ECO:0000259" key="6">
    <source>
        <dbReference type="PROSITE" id="PS50122"/>
    </source>
</evidence>
<dbReference type="InterPro" id="IPR000673">
    <property type="entry name" value="Sig_transdc_resp-reg_Me-estase"/>
</dbReference>
<evidence type="ECO:0000256" key="4">
    <source>
        <dbReference type="PROSITE-ProRule" id="PRU00050"/>
    </source>
</evidence>
<organism evidence="7 8">
    <name type="scientific">Cellulomonas marina</name>
    <dbReference type="NCBI Taxonomy" id="988821"/>
    <lineage>
        <taxon>Bacteria</taxon>
        <taxon>Bacillati</taxon>
        <taxon>Actinomycetota</taxon>
        <taxon>Actinomycetes</taxon>
        <taxon>Micrococcales</taxon>
        <taxon>Cellulomonadaceae</taxon>
        <taxon>Cellulomonas</taxon>
    </lineage>
</organism>
<keyword evidence="1" id="KW-0378">Hydrolase</keyword>
<dbReference type="SUPFAM" id="SSF52738">
    <property type="entry name" value="Methylesterase CheB, C-terminal domain"/>
    <property type="match status" value="1"/>
</dbReference>
<evidence type="ECO:0000256" key="3">
    <source>
        <dbReference type="ARBA" id="ARBA00048267"/>
    </source>
</evidence>
<dbReference type="GO" id="GO:0005737">
    <property type="term" value="C:cytoplasm"/>
    <property type="evidence" value="ECO:0007669"/>
    <property type="project" value="InterPro"/>
</dbReference>
<dbReference type="Proteomes" id="UP000199012">
    <property type="component" value="Unassembled WGS sequence"/>
</dbReference>
<evidence type="ECO:0000256" key="5">
    <source>
        <dbReference type="SAM" id="MobiDB-lite"/>
    </source>
</evidence>
<dbReference type="Pfam" id="PF01339">
    <property type="entry name" value="CheB_methylest"/>
    <property type="match status" value="1"/>
</dbReference>
<dbReference type="STRING" id="988821.SAMN05421867_11756"/>
<feature type="domain" description="CheB-type methylesterase" evidence="6">
    <location>
        <begin position="1"/>
        <end position="116"/>
    </location>
</feature>
<dbReference type="CDD" id="cd16433">
    <property type="entry name" value="CheB"/>
    <property type="match status" value="1"/>
</dbReference>
<sequence length="317" mass="32556">MYVAPPDRHVVVVGETLTLVRGPRENGHRPSVDVLFRSAARSHGPRAVGVVLSGTLDDGTVGALSLHSRGATCLVQEPDDAAYPGMPASVLAADHPDHVLPVAAMPALLVRLLAEDLPGGGGTGAPGGDVDGGLDGDLVDVELAITRMEDAALSAGDRPGVPSPFACPDCAGVLFELVDGPVTRYRCRVGHAWSPDSLSSQQSTAVESALWMALRALEEKAALADRLADNAARRQHRLTEHTFTVQAGEARASALVLRDLVERTSALTAMAAVESEAELAAARDLAAELAGRRPAGHGHGSAGGPGGAGGRDEEGGR</sequence>
<dbReference type="PANTHER" id="PTHR42872:SF6">
    <property type="entry name" value="PROTEIN-GLUTAMATE METHYLESTERASE_PROTEIN-GLUTAMINE GLUTAMINASE"/>
    <property type="match status" value="1"/>
</dbReference>
<dbReference type="GO" id="GO:0006935">
    <property type="term" value="P:chemotaxis"/>
    <property type="evidence" value="ECO:0007669"/>
    <property type="project" value="InterPro"/>
</dbReference>
<comment type="catalytic activity">
    <reaction evidence="3">
        <text>[protein]-L-glutamate 5-O-methyl ester + H2O = L-glutamyl-[protein] + methanol + H(+)</text>
        <dbReference type="Rhea" id="RHEA:23236"/>
        <dbReference type="Rhea" id="RHEA-COMP:10208"/>
        <dbReference type="Rhea" id="RHEA-COMP:10311"/>
        <dbReference type="ChEBI" id="CHEBI:15377"/>
        <dbReference type="ChEBI" id="CHEBI:15378"/>
        <dbReference type="ChEBI" id="CHEBI:17790"/>
        <dbReference type="ChEBI" id="CHEBI:29973"/>
        <dbReference type="ChEBI" id="CHEBI:82795"/>
        <dbReference type="EC" id="3.1.1.61"/>
    </reaction>
</comment>
<proteinExistence type="predicted"/>
<dbReference type="PANTHER" id="PTHR42872">
    <property type="entry name" value="PROTEIN-GLUTAMATE METHYLESTERASE/PROTEIN-GLUTAMINE GLUTAMINASE"/>
    <property type="match status" value="1"/>
</dbReference>
<reference evidence="7 8" key="1">
    <citation type="submission" date="2016-10" db="EMBL/GenBank/DDBJ databases">
        <authorList>
            <person name="de Groot N.N."/>
        </authorList>
    </citation>
    <scope>NUCLEOTIDE SEQUENCE [LARGE SCALE GENOMIC DNA]</scope>
    <source>
        <strain evidence="7 8">CGMCC 4.6945</strain>
    </source>
</reference>